<feature type="transmembrane region" description="Helical" evidence="1">
    <location>
        <begin position="25"/>
        <end position="46"/>
    </location>
</feature>
<evidence type="ECO:0000313" key="2">
    <source>
        <dbReference type="EMBL" id="NYE70142.1"/>
    </source>
</evidence>
<name>A0A7Y9LA05_9ACTN</name>
<reference evidence="2 3" key="1">
    <citation type="submission" date="2020-07" db="EMBL/GenBank/DDBJ databases">
        <title>Sequencing the genomes of 1000 actinobacteria strains.</title>
        <authorList>
            <person name="Klenk H.-P."/>
        </authorList>
    </citation>
    <scope>NUCLEOTIDE SEQUENCE [LARGE SCALE GENOMIC DNA]</scope>
    <source>
        <strain evidence="2 3">DSM 22083</strain>
    </source>
</reference>
<organism evidence="2 3">
    <name type="scientific">Microlunatus parietis</name>
    <dbReference type="NCBI Taxonomy" id="682979"/>
    <lineage>
        <taxon>Bacteria</taxon>
        <taxon>Bacillati</taxon>
        <taxon>Actinomycetota</taxon>
        <taxon>Actinomycetes</taxon>
        <taxon>Propionibacteriales</taxon>
        <taxon>Propionibacteriaceae</taxon>
        <taxon>Microlunatus</taxon>
    </lineage>
</organism>
<comment type="caution">
    <text evidence="2">The sequence shown here is derived from an EMBL/GenBank/DDBJ whole genome shotgun (WGS) entry which is preliminary data.</text>
</comment>
<dbReference type="EMBL" id="JACCBU010000001">
    <property type="protein sequence ID" value="NYE70142.1"/>
    <property type="molecule type" value="Genomic_DNA"/>
</dbReference>
<keyword evidence="3" id="KW-1185">Reference proteome</keyword>
<dbReference type="RefSeq" id="WP_179749386.1">
    <property type="nucleotide sequence ID" value="NZ_JACCBU010000001.1"/>
</dbReference>
<keyword evidence="1" id="KW-0812">Transmembrane</keyword>
<evidence type="ECO:0000313" key="3">
    <source>
        <dbReference type="Proteomes" id="UP000569914"/>
    </source>
</evidence>
<protein>
    <submittedName>
        <fullName evidence="2">Uncharacterized protein</fullName>
    </submittedName>
</protein>
<sequence length="102" mass="10471">MSELLSMVVPLETLSGWPEVANPTALQTLGLLIGIPGLVFVAIFALGKAPSLIRANQRQSLAVTEPVWLGRGAELGQLEQGAAAGELPAAPVAETGGASARW</sequence>
<proteinExistence type="predicted"/>
<gene>
    <name evidence="2" type="ORF">BKA15_001471</name>
</gene>
<dbReference type="AlphaFoldDB" id="A0A7Y9LA05"/>
<accession>A0A7Y9LA05</accession>
<keyword evidence="1" id="KW-0472">Membrane</keyword>
<keyword evidence="1" id="KW-1133">Transmembrane helix</keyword>
<dbReference type="Proteomes" id="UP000569914">
    <property type="component" value="Unassembled WGS sequence"/>
</dbReference>
<evidence type="ECO:0000256" key="1">
    <source>
        <dbReference type="SAM" id="Phobius"/>
    </source>
</evidence>